<reference evidence="2 3" key="1">
    <citation type="submission" date="2024-01" db="EMBL/GenBank/DDBJ databases">
        <title>The genomes of 5 underutilized Papilionoideae crops provide insights into root nodulation and disease resistanc.</title>
        <authorList>
            <person name="Yuan L."/>
        </authorList>
    </citation>
    <scope>NUCLEOTIDE SEQUENCE [LARGE SCALE GENOMIC DNA]</scope>
    <source>
        <strain evidence="2">ZHUSHIDOU_FW_LH</strain>
        <tissue evidence="2">Leaf</tissue>
    </source>
</reference>
<feature type="region of interest" description="Disordered" evidence="1">
    <location>
        <begin position="1"/>
        <end position="36"/>
    </location>
</feature>
<evidence type="ECO:0000313" key="3">
    <source>
        <dbReference type="Proteomes" id="UP001372338"/>
    </source>
</evidence>
<proteinExistence type="predicted"/>
<gene>
    <name evidence="2" type="ORF">RIF29_25389</name>
</gene>
<accession>A0AAN9ENN5</accession>
<organism evidence="2 3">
    <name type="scientific">Crotalaria pallida</name>
    <name type="common">Smooth rattlebox</name>
    <name type="synonym">Crotalaria striata</name>
    <dbReference type="NCBI Taxonomy" id="3830"/>
    <lineage>
        <taxon>Eukaryota</taxon>
        <taxon>Viridiplantae</taxon>
        <taxon>Streptophyta</taxon>
        <taxon>Embryophyta</taxon>
        <taxon>Tracheophyta</taxon>
        <taxon>Spermatophyta</taxon>
        <taxon>Magnoliopsida</taxon>
        <taxon>eudicotyledons</taxon>
        <taxon>Gunneridae</taxon>
        <taxon>Pentapetalae</taxon>
        <taxon>rosids</taxon>
        <taxon>fabids</taxon>
        <taxon>Fabales</taxon>
        <taxon>Fabaceae</taxon>
        <taxon>Papilionoideae</taxon>
        <taxon>50 kb inversion clade</taxon>
        <taxon>genistoids sensu lato</taxon>
        <taxon>core genistoids</taxon>
        <taxon>Crotalarieae</taxon>
        <taxon>Crotalaria</taxon>
    </lineage>
</organism>
<evidence type="ECO:0000313" key="2">
    <source>
        <dbReference type="EMBL" id="KAK7259775.1"/>
    </source>
</evidence>
<dbReference type="EMBL" id="JAYWIO010000005">
    <property type="protein sequence ID" value="KAK7259775.1"/>
    <property type="molecule type" value="Genomic_DNA"/>
</dbReference>
<protein>
    <submittedName>
        <fullName evidence="2">Uncharacterized protein</fullName>
    </submittedName>
</protein>
<feature type="compositionally biased region" description="Basic and acidic residues" evidence="1">
    <location>
        <begin position="18"/>
        <end position="32"/>
    </location>
</feature>
<sequence>MMRKRGRPPKTPSSSTKKTLEKQPVNEEDHCTLDLSLSDEETLETIDNLTPKKVAEMLQNLGTLRDRIKRKMSCEGKIDEDKNPHYQEYIGMRNQNKQGGLDSNVFTKQPS</sequence>
<evidence type="ECO:0000256" key="1">
    <source>
        <dbReference type="SAM" id="MobiDB-lite"/>
    </source>
</evidence>
<keyword evidence="3" id="KW-1185">Reference proteome</keyword>
<dbReference type="AlphaFoldDB" id="A0AAN9ENN5"/>
<name>A0AAN9ENN5_CROPI</name>
<comment type="caution">
    <text evidence="2">The sequence shown here is derived from an EMBL/GenBank/DDBJ whole genome shotgun (WGS) entry which is preliminary data.</text>
</comment>
<dbReference type="Proteomes" id="UP001372338">
    <property type="component" value="Unassembled WGS sequence"/>
</dbReference>